<protein>
    <submittedName>
        <fullName evidence="1">Uncharacterized protein</fullName>
    </submittedName>
</protein>
<feature type="non-terminal residue" evidence="1">
    <location>
        <position position="1"/>
    </location>
</feature>
<comment type="caution">
    <text evidence="1">The sequence shown here is derived from an EMBL/GenBank/DDBJ whole genome shotgun (WGS) entry which is preliminary data.</text>
</comment>
<gene>
    <name evidence="1" type="ORF">Tci_057346</name>
</gene>
<dbReference type="EMBL" id="BKCJ010009093">
    <property type="protein sequence ID" value="GEU85368.1"/>
    <property type="molecule type" value="Genomic_DNA"/>
</dbReference>
<proteinExistence type="predicted"/>
<evidence type="ECO:0000313" key="1">
    <source>
        <dbReference type="EMBL" id="GEU85368.1"/>
    </source>
</evidence>
<organism evidence="1">
    <name type="scientific">Tanacetum cinerariifolium</name>
    <name type="common">Dalmatian daisy</name>
    <name type="synonym">Chrysanthemum cinerariifolium</name>
    <dbReference type="NCBI Taxonomy" id="118510"/>
    <lineage>
        <taxon>Eukaryota</taxon>
        <taxon>Viridiplantae</taxon>
        <taxon>Streptophyta</taxon>
        <taxon>Embryophyta</taxon>
        <taxon>Tracheophyta</taxon>
        <taxon>Spermatophyta</taxon>
        <taxon>Magnoliopsida</taxon>
        <taxon>eudicotyledons</taxon>
        <taxon>Gunneridae</taxon>
        <taxon>Pentapetalae</taxon>
        <taxon>asterids</taxon>
        <taxon>campanulids</taxon>
        <taxon>Asterales</taxon>
        <taxon>Asteraceae</taxon>
        <taxon>Asteroideae</taxon>
        <taxon>Anthemideae</taxon>
        <taxon>Anthemidinae</taxon>
        <taxon>Tanacetum</taxon>
    </lineage>
</organism>
<reference evidence="1" key="1">
    <citation type="journal article" date="2019" name="Sci. Rep.">
        <title>Draft genome of Tanacetum cinerariifolium, the natural source of mosquito coil.</title>
        <authorList>
            <person name="Yamashiro T."/>
            <person name="Shiraishi A."/>
            <person name="Satake H."/>
            <person name="Nakayama K."/>
        </authorList>
    </citation>
    <scope>NUCLEOTIDE SEQUENCE</scope>
</reference>
<accession>A0A6L2NGJ9</accession>
<sequence>FFDEQVFVIIGNLEGAYTGVGTGDGIATDGIVTDDVTVGAMVTDVVENEGISNEGMVIDSGADVGVQIRVFLLLMYPTFQLL</sequence>
<dbReference type="AlphaFoldDB" id="A0A6L2NGJ9"/>
<name>A0A6L2NGJ9_TANCI</name>